<dbReference type="Pfam" id="PF18151">
    <property type="entry name" value="DUF5601"/>
    <property type="match status" value="1"/>
</dbReference>
<dbReference type="Gene3D" id="1.10.246.120">
    <property type="match status" value="1"/>
</dbReference>
<dbReference type="InterPro" id="IPR041545">
    <property type="entry name" value="DUF5601"/>
</dbReference>
<dbReference type="Proteomes" id="UP000492821">
    <property type="component" value="Unassembled WGS sequence"/>
</dbReference>
<proteinExistence type="predicted"/>
<evidence type="ECO:0000259" key="4">
    <source>
        <dbReference type="PROSITE" id="PS51036"/>
    </source>
</evidence>
<dbReference type="GO" id="GO:0030139">
    <property type="term" value="C:endocytic vesicle"/>
    <property type="evidence" value="ECO:0007669"/>
    <property type="project" value="TreeGrafter"/>
</dbReference>
<evidence type="ECO:0000313" key="7">
    <source>
        <dbReference type="WBParaSite" id="Pan_g22586.t1"/>
    </source>
</evidence>
<dbReference type="InterPro" id="IPR045046">
    <property type="entry name" value="Vps9-like"/>
</dbReference>
<evidence type="ECO:0000256" key="1">
    <source>
        <dbReference type="ARBA" id="ARBA00022723"/>
    </source>
</evidence>
<dbReference type="AlphaFoldDB" id="A0A7E4VN54"/>
<dbReference type="GO" id="GO:0031267">
    <property type="term" value="F:small GTPase binding"/>
    <property type="evidence" value="ECO:0007669"/>
    <property type="project" value="TreeGrafter"/>
</dbReference>
<dbReference type="InterPro" id="IPR003123">
    <property type="entry name" value="VPS9"/>
</dbReference>
<dbReference type="GO" id="GO:0003677">
    <property type="term" value="F:DNA binding"/>
    <property type="evidence" value="ECO:0007669"/>
    <property type="project" value="InterPro"/>
</dbReference>
<evidence type="ECO:0000259" key="5">
    <source>
        <dbReference type="PROSITE" id="PS51205"/>
    </source>
</evidence>
<accession>A0A7E4VN54</accession>
<dbReference type="Pfam" id="PF02204">
    <property type="entry name" value="VPS9"/>
    <property type="match status" value="1"/>
</dbReference>
<dbReference type="PANTHER" id="PTHR23101">
    <property type="entry name" value="RAB GDP/GTP EXCHANGE FACTOR"/>
    <property type="match status" value="1"/>
</dbReference>
<dbReference type="SMART" id="SM00259">
    <property type="entry name" value="ZnF_A20"/>
    <property type="match status" value="1"/>
</dbReference>
<organism evidence="6 7">
    <name type="scientific">Panagrellus redivivus</name>
    <name type="common">Microworm</name>
    <dbReference type="NCBI Taxonomy" id="6233"/>
    <lineage>
        <taxon>Eukaryota</taxon>
        <taxon>Metazoa</taxon>
        <taxon>Ecdysozoa</taxon>
        <taxon>Nematoda</taxon>
        <taxon>Chromadorea</taxon>
        <taxon>Rhabditida</taxon>
        <taxon>Tylenchina</taxon>
        <taxon>Panagrolaimomorpha</taxon>
        <taxon>Panagrolaimoidea</taxon>
        <taxon>Panagrolaimidae</taxon>
        <taxon>Panagrellus</taxon>
    </lineage>
</organism>
<dbReference type="GO" id="GO:0005085">
    <property type="term" value="F:guanyl-nucleotide exchange factor activity"/>
    <property type="evidence" value="ECO:0007669"/>
    <property type="project" value="InterPro"/>
</dbReference>
<evidence type="ECO:0000313" key="6">
    <source>
        <dbReference type="Proteomes" id="UP000492821"/>
    </source>
</evidence>
<evidence type="ECO:0000256" key="2">
    <source>
        <dbReference type="ARBA" id="ARBA00022771"/>
    </source>
</evidence>
<feature type="domain" description="A20-type" evidence="4">
    <location>
        <begin position="13"/>
        <end position="47"/>
    </location>
</feature>
<dbReference type="SUPFAM" id="SSF109993">
    <property type="entry name" value="VPS9 domain"/>
    <property type="match status" value="1"/>
</dbReference>
<keyword evidence="6" id="KW-1185">Reference proteome</keyword>
<dbReference type="Pfam" id="PF01754">
    <property type="entry name" value="zf-A20"/>
    <property type="match status" value="1"/>
</dbReference>
<dbReference type="Gene3D" id="1.20.1050.80">
    <property type="entry name" value="VPS9 domain"/>
    <property type="match status" value="1"/>
</dbReference>
<protein>
    <submittedName>
        <fullName evidence="7">Rab5 GDP/GTP exchange factor</fullName>
    </submittedName>
</protein>
<dbReference type="GO" id="GO:0008270">
    <property type="term" value="F:zinc ion binding"/>
    <property type="evidence" value="ECO:0007669"/>
    <property type="project" value="UniProtKB-KW"/>
</dbReference>
<reference evidence="6" key="1">
    <citation type="journal article" date="2013" name="Genetics">
        <title>The draft genome and transcriptome of Panagrellus redivivus are shaped by the harsh demands of a free-living lifestyle.</title>
        <authorList>
            <person name="Srinivasan J."/>
            <person name="Dillman A.R."/>
            <person name="Macchietto M.G."/>
            <person name="Heikkinen L."/>
            <person name="Lakso M."/>
            <person name="Fracchia K.M."/>
            <person name="Antoshechkin I."/>
            <person name="Mortazavi A."/>
            <person name="Wong G."/>
            <person name="Sternberg P.W."/>
        </authorList>
    </citation>
    <scope>NUCLEOTIDE SEQUENCE [LARGE SCALE GENOMIC DNA]</scope>
    <source>
        <strain evidence="6">MT8872</strain>
    </source>
</reference>
<evidence type="ECO:0000256" key="3">
    <source>
        <dbReference type="ARBA" id="ARBA00022833"/>
    </source>
</evidence>
<dbReference type="Gene3D" id="1.20.5.4770">
    <property type="match status" value="1"/>
</dbReference>
<dbReference type="PANTHER" id="PTHR23101:SF122">
    <property type="entry name" value="RABAPTIN-5-ASSOCIATED EXCHANGE FACTOR FOR RAB5"/>
    <property type="match status" value="1"/>
</dbReference>
<reference evidence="7" key="2">
    <citation type="submission" date="2020-10" db="UniProtKB">
        <authorList>
            <consortium name="WormBaseParasite"/>
        </authorList>
    </citation>
    <scope>IDENTIFICATION</scope>
</reference>
<dbReference type="GO" id="GO:0005829">
    <property type="term" value="C:cytosol"/>
    <property type="evidence" value="ECO:0007669"/>
    <property type="project" value="TreeGrafter"/>
</dbReference>
<dbReference type="WBParaSite" id="Pan_g22586.t1">
    <property type="protein sequence ID" value="Pan_g22586.t1"/>
    <property type="gene ID" value="Pan_g22586"/>
</dbReference>
<keyword evidence="2" id="KW-0863">Zinc-finger</keyword>
<name>A0A7E4VN54_PANRE</name>
<sequence length="539" mass="61308">METQDKRLRVTISEQELLCKNGCGFYGTPQWNGLCSKCWRLYNASQKRAIDYNKNRSLLSSNDRSDEQRSPDSRGLRFKSILKKSPSMFSPSTSENVHPVTHSNSVSTLQSQNTIEIPYTHAKLFNVIAEYFGQSQAKEVDRQCRLMLEKLYQNALLPLDELSDMIQNFYQAMKDRVLRMKPIKHHFDVSVFMSELEEYVCTQAYDVIFSDRSDEEIADISMQDRIRSLHWVTSGFLETALDFSILSVHEAVDDAITFIIELNQYHSAQEKLRCLVSCSKSIFEALKHSRNGAPASADEFLPALIYVILRSNPPLILSNMKFISRFALQHRIMLGESGYYFTNLSCALQFIQDMNADSLQMDKEQFEAYTSGKLAVPIQSRECERNWAIKTIENGLHQLDALVEQQQQLDDRITAFSQEMEAMCDSYSEEVKRFLDCHPRAELRSFCQALHGIEVPEEPPVPAVINETSTDEPLVDNTVVVPPASSTAPTPNEPALTVCPSPDDLLDQLEQDDTKESFAQLTIAETTTTAKLEEALQQQ</sequence>
<keyword evidence="3" id="KW-0862">Zinc</keyword>
<dbReference type="PROSITE" id="PS51205">
    <property type="entry name" value="VPS9"/>
    <property type="match status" value="1"/>
</dbReference>
<dbReference type="SMART" id="SM00167">
    <property type="entry name" value="VPS9"/>
    <property type="match status" value="1"/>
</dbReference>
<dbReference type="InterPro" id="IPR037191">
    <property type="entry name" value="VPS9_dom_sf"/>
</dbReference>
<feature type="domain" description="VPS9" evidence="5">
    <location>
        <begin position="216"/>
        <end position="360"/>
    </location>
</feature>
<dbReference type="InterPro" id="IPR002653">
    <property type="entry name" value="Znf_A20"/>
</dbReference>
<dbReference type="PROSITE" id="PS51036">
    <property type="entry name" value="ZF_A20"/>
    <property type="match status" value="1"/>
</dbReference>
<dbReference type="GO" id="GO:0016192">
    <property type="term" value="P:vesicle-mediated transport"/>
    <property type="evidence" value="ECO:0007669"/>
    <property type="project" value="InterPro"/>
</dbReference>
<keyword evidence="1" id="KW-0479">Metal-binding</keyword>
<dbReference type="SUPFAM" id="SSF57716">
    <property type="entry name" value="Glucocorticoid receptor-like (DNA-binding domain)"/>
    <property type="match status" value="1"/>
</dbReference>